<evidence type="ECO:0000313" key="3">
    <source>
        <dbReference type="Proteomes" id="UP000033651"/>
    </source>
</evidence>
<evidence type="ECO:0000313" key="2">
    <source>
        <dbReference type="EMBL" id="KJV29090.1"/>
    </source>
</evidence>
<name>A0A0F3KCY2_9GAMM</name>
<evidence type="ECO:0000256" key="1">
    <source>
        <dbReference type="SAM" id="Phobius"/>
    </source>
</evidence>
<dbReference type="Proteomes" id="UP000033651">
    <property type="component" value="Unassembled WGS sequence"/>
</dbReference>
<reference evidence="2 3" key="1">
    <citation type="submission" date="2015-03" db="EMBL/GenBank/DDBJ databases">
        <title>Draft genome sequence of Luteibacter yeojuensis strain SU11.</title>
        <authorList>
            <person name="Sulaiman J."/>
            <person name="Priya K."/>
            <person name="Chan K.-G."/>
        </authorList>
    </citation>
    <scope>NUCLEOTIDE SEQUENCE [LARGE SCALE GENOMIC DNA]</scope>
    <source>
        <strain evidence="2 3">SU11</strain>
    </source>
</reference>
<keyword evidence="1" id="KW-0472">Membrane</keyword>
<keyword evidence="3" id="KW-1185">Reference proteome</keyword>
<sequence length="121" mass="13181">MGSEPDAATRAWAWQERAALFTGLCMAHMVASLAVLAVQTSCFDVPCFESLFFDVPRGVAMFPLFLTPLADFPAQDATFVRSGALFAWLCANAVLAVLIYACAWLGASRGWRRWRASRGTG</sequence>
<keyword evidence="1" id="KW-1133">Transmembrane helix</keyword>
<feature type="transmembrane region" description="Helical" evidence="1">
    <location>
        <begin position="85"/>
        <end position="107"/>
    </location>
</feature>
<gene>
    <name evidence="2" type="ORF">VI08_16385</name>
</gene>
<dbReference type="PATRIC" id="fig|345309.4.peg.3057"/>
<organism evidence="2 3">
    <name type="scientific">Luteibacter yeojuensis</name>
    <dbReference type="NCBI Taxonomy" id="345309"/>
    <lineage>
        <taxon>Bacteria</taxon>
        <taxon>Pseudomonadati</taxon>
        <taxon>Pseudomonadota</taxon>
        <taxon>Gammaproteobacteria</taxon>
        <taxon>Lysobacterales</taxon>
        <taxon>Rhodanobacteraceae</taxon>
        <taxon>Luteibacter</taxon>
    </lineage>
</organism>
<dbReference type="OrthoDB" id="9886819at2"/>
<keyword evidence="1" id="KW-0812">Transmembrane</keyword>
<feature type="transmembrane region" description="Helical" evidence="1">
    <location>
        <begin position="20"/>
        <end position="39"/>
    </location>
</feature>
<proteinExistence type="predicted"/>
<dbReference type="EMBL" id="JZRB01000041">
    <property type="protein sequence ID" value="KJV29090.1"/>
    <property type="molecule type" value="Genomic_DNA"/>
</dbReference>
<accession>A0A0F3KCY2</accession>
<dbReference type="RefSeq" id="WP_045830694.1">
    <property type="nucleotide sequence ID" value="NZ_JZRB01000041.1"/>
</dbReference>
<dbReference type="AlphaFoldDB" id="A0A0F3KCY2"/>
<protein>
    <submittedName>
        <fullName evidence="2">Uncharacterized protein</fullName>
    </submittedName>
</protein>
<comment type="caution">
    <text evidence="2">The sequence shown here is derived from an EMBL/GenBank/DDBJ whole genome shotgun (WGS) entry which is preliminary data.</text>
</comment>